<dbReference type="Proteomes" id="UP000265520">
    <property type="component" value="Unassembled WGS sequence"/>
</dbReference>
<reference evidence="2 3" key="1">
    <citation type="journal article" date="2018" name="Front. Plant Sci.">
        <title>Red Clover (Trifolium pratense) and Zigzag Clover (T. medium) - A Picture of Genomic Similarities and Differences.</title>
        <authorList>
            <person name="Dluhosova J."/>
            <person name="Istvanek J."/>
            <person name="Nedelnik J."/>
            <person name="Repkova J."/>
        </authorList>
    </citation>
    <scope>NUCLEOTIDE SEQUENCE [LARGE SCALE GENOMIC DNA]</scope>
    <source>
        <strain evidence="3">cv. 10/8</strain>
        <tissue evidence="2">Leaf</tissue>
    </source>
</reference>
<name>A0A392W5T5_9FABA</name>
<evidence type="ECO:0000313" key="3">
    <source>
        <dbReference type="Proteomes" id="UP000265520"/>
    </source>
</evidence>
<keyword evidence="3" id="KW-1185">Reference proteome</keyword>
<feature type="region of interest" description="Disordered" evidence="1">
    <location>
        <begin position="16"/>
        <end position="45"/>
    </location>
</feature>
<proteinExistence type="predicted"/>
<dbReference type="EMBL" id="LXQA011402215">
    <property type="protein sequence ID" value="MCI95984.1"/>
    <property type="molecule type" value="Genomic_DNA"/>
</dbReference>
<sequence>MRVFHELLTHLNRRRDFTGSNDRNSVKRSSGTNAHDGAVGGVMAD</sequence>
<organism evidence="2 3">
    <name type="scientific">Trifolium medium</name>
    <dbReference type="NCBI Taxonomy" id="97028"/>
    <lineage>
        <taxon>Eukaryota</taxon>
        <taxon>Viridiplantae</taxon>
        <taxon>Streptophyta</taxon>
        <taxon>Embryophyta</taxon>
        <taxon>Tracheophyta</taxon>
        <taxon>Spermatophyta</taxon>
        <taxon>Magnoliopsida</taxon>
        <taxon>eudicotyledons</taxon>
        <taxon>Gunneridae</taxon>
        <taxon>Pentapetalae</taxon>
        <taxon>rosids</taxon>
        <taxon>fabids</taxon>
        <taxon>Fabales</taxon>
        <taxon>Fabaceae</taxon>
        <taxon>Papilionoideae</taxon>
        <taxon>50 kb inversion clade</taxon>
        <taxon>NPAAA clade</taxon>
        <taxon>Hologalegina</taxon>
        <taxon>IRL clade</taxon>
        <taxon>Trifolieae</taxon>
        <taxon>Trifolium</taxon>
    </lineage>
</organism>
<protein>
    <submittedName>
        <fullName evidence="2">Uncharacterized protein</fullName>
    </submittedName>
</protein>
<dbReference type="AlphaFoldDB" id="A0A392W5T5"/>
<evidence type="ECO:0000313" key="2">
    <source>
        <dbReference type="EMBL" id="MCI95984.1"/>
    </source>
</evidence>
<feature type="non-terminal residue" evidence="2">
    <location>
        <position position="45"/>
    </location>
</feature>
<accession>A0A392W5T5</accession>
<evidence type="ECO:0000256" key="1">
    <source>
        <dbReference type="SAM" id="MobiDB-lite"/>
    </source>
</evidence>
<comment type="caution">
    <text evidence="2">The sequence shown here is derived from an EMBL/GenBank/DDBJ whole genome shotgun (WGS) entry which is preliminary data.</text>
</comment>
<feature type="compositionally biased region" description="Polar residues" evidence="1">
    <location>
        <begin position="18"/>
        <end position="33"/>
    </location>
</feature>